<dbReference type="SUPFAM" id="SSF52833">
    <property type="entry name" value="Thioredoxin-like"/>
    <property type="match status" value="1"/>
</dbReference>
<dbReference type="Pfam" id="PF00578">
    <property type="entry name" value="AhpC-TSA"/>
    <property type="match status" value="1"/>
</dbReference>
<dbReference type="EC" id="1.11.1.15" evidence="2"/>
<proteinExistence type="predicted"/>
<reference evidence="2" key="1">
    <citation type="submission" date="2019-08" db="EMBL/GenBank/DDBJ databases">
        <authorList>
            <person name="Kucharzyk K."/>
            <person name="Murdoch R.W."/>
            <person name="Higgins S."/>
            <person name="Loffler F."/>
        </authorList>
    </citation>
    <scope>NUCLEOTIDE SEQUENCE</scope>
</reference>
<comment type="caution">
    <text evidence="2">The sequence shown here is derived from an EMBL/GenBank/DDBJ whole genome shotgun (WGS) entry which is preliminary data.</text>
</comment>
<accession>A0A645DNN7</accession>
<name>A0A645DNN7_9ZZZZ</name>
<keyword evidence="2" id="KW-0575">Peroxidase</keyword>
<dbReference type="AlphaFoldDB" id="A0A645DNN7"/>
<dbReference type="GO" id="GO:0004601">
    <property type="term" value="F:peroxidase activity"/>
    <property type="evidence" value="ECO:0007669"/>
    <property type="project" value="UniProtKB-KW"/>
</dbReference>
<dbReference type="EMBL" id="VSSQ01038194">
    <property type="protein sequence ID" value="MPM91080.1"/>
    <property type="molecule type" value="Genomic_DNA"/>
</dbReference>
<dbReference type="InterPro" id="IPR000866">
    <property type="entry name" value="AhpC/TSA"/>
</dbReference>
<sequence length="45" mass="4993">MNELKVGDLAPKFVLSNNKGEQVSLEELKGKQILLSFYPVAFTPV</sequence>
<keyword evidence="2" id="KW-0560">Oxidoreductase</keyword>
<evidence type="ECO:0000313" key="2">
    <source>
        <dbReference type="EMBL" id="MPM91080.1"/>
    </source>
</evidence>
<dbReference type="Gene3D" id="3.40.30.10">
    <property type="entry name" value="Glutaredoxin"/>
    <property type="match status" value="1"/>
</dbReference>
<protein>
    <submittedName>
        <fullName evidence="2">Peroxiredoxin Bcp</fullName>
        <ecNumber evidence="2">1.11.1.15</ecNumber>
    </submittedName>
</protein>
<organism evidence="2">
    <name type="scientific">bioreactor metagenome</name>
    <dbReference type="NCBI Taxonomy" id="1076179"/>
    <lineage>
        <taxon>unclassified sequences</taxon>
        <taxon>metagenomes</taxon>
        <taxon>ecological metagenomes</taxon>
    </lineage>
</organism>
<feature type="domain" description="Alkyl hydroperoxide reductase subunit C/ Thiol specific antioxidant" evidence="1">
    <location>
        <begin position="6"/>
        <end position="45"/>
    </location>
</feature>
<evidence type="ECO:0000259" key="1">
    <source>
        <dbReference type="Pfam" id="PF00578"/>
    </source>
</evidence>
<dbReference type="InterPro" id="IPR036249">
    <property type="entry name" value="Thioredoxin-like_sf"/>
</dbReference>
<gene>
    <name evidence="2" type="primary">bcp_24</name>
    <name evidence="2" type="ORF">SDC9_138205</name>
</gene>